<proteinExistence type="predicted"/>
<dbReference type="EMBL" id="CAJPIN010018679">
    <property type="protein sequence ID" value="CAG2062108.1"/>
    <property type="molecule type" value="Genomic_DNA"/>
</dbReference>
<sequence length="29" mass="3350">MSLERFLKTLKMTASVLLDLLVHLMDSLM</sequence>
<keyword evidence="2" id="KW-1185">Reference proteome</keyword>
<dbReference type="Proteomes" id="UP001153148">
    <property type="component" value="Unassembled WGS sequence"/>
</dbReference>
<reference evidence="1" key="1">
    <citation type="submission" date="2021-03" db="EMBL/GenBank/DDBJ databases">
        <authorList>
            <person name="Tran Van P."/>
        </authorList>
    </citation>
    <scope>NUCLEOTIDE SEQUENCE</scope>
</reference>
<evidence type="ECO:0000313" key="2">
    <source>
        <dbReference type="Proteomes" id="UP001153148"/>
    </source>
</evidence>
<protein>
    <submittedName>
        <fullName evidence="1">Uncharacterized protein</fullName>
    </submittedName>
</protein>
<evidence type="ECO:0000313" key="1">
    <source>
        <dbReference type="EMBL" id="CAG2062108.1"/>
    </source>
</evidence>
<gene>
    <name evidence="1" type="ORF">TPAB3V08_LOCUS9061</name>
</gene>
<organism evidence="1 2">
    <name type="scientific">Timema podura</name>
    <name type="common">Walking stick</name>
    <dbReference type="NCBI Taxonomy" id="61482"/>
    <lineage>
        <taxon>Eukaryota</taxon>
        <taxon>Metazoa</taxon>
        <taxon>Ecdysozoa</taxon>
        <taxon>Arthropoda</taxon>
        <taxon>Hexapoda</taxon>
        <taxon>Insecta</taxon>
        <taxon>Pterygota</taxon>
        <taxon>Neoptera</taxon>
        <taxon>Polyneoptera</taxon>
        <taxon>Phasmatodea</taxon>
        <taxon>Timematodea</taxon>
        <taxon>Timematoidea</taxon>
        <taxon>Timematidae</taxon>
        <taxon>Timema</taxon>
    </lineage>
</organism>
<accession>A0ABN7P2J6</accession>
<name>A0ABN7P2J6_TIMPD</name>
<comment type="caution">
    <text evidence="1">The sequence shown here is derived from an EMBL/GenBank/DDBJ whole genome shotgun (WGS) entry which is preliminary data.</text>
</comment>